<evidence type="ECO:0000259" key="2">
    <source>
        <dbReference type="Pfam" id="PF00248"/>
    </source>
</evidence>
<dbReference type="GO" id="GO:0005829">
    <property type="term" value="C:cytosol"/>
    <property type="evidence" value="ECO:0007669"/>
    <property type="project" value="TreeGrafter"/>
</dbReference>
<dbReference type="eggNOG" id="COG0667">
    <property type="taxonomic scope" value="Bacteria"/>
</dbReference>
<dbReference type="STRING" id="71657.SAMN02982996_01380"/>
<dbReference type="AlphaFoldDB" id="A0A1H3ZZU9"/>
<accession>A0A1H3ZZU9</accession>
<dbReference type="GeneID" id="97764274"/>
<gene>
    <name evidence="3" type="ORF">SAMN02982996_01380</name>
</gene>
<name>A0A1H3ZZU9_9GAMM</name>
<evidence type="ECO:0000313" key="3">
    <source>
        <dbReference type="EMBL" id="SEA29389.1"/>
    </source>
</evidence>
<reference evidence="3 4" key="1">
    <citation type="submission" date="2016-10" db="EMBL/GenBank/DDBJ databases">
        <authorList>
            <person name="de Groot N.N."/>
        </authorList>
    </citation>
    <scope>NUCLEOTIDE SEQUENCE [LARGE SCALE GENOMIC DNA]</scope>
    <source>
        <strain evidence="3 4">ATCC 29281</strain>
    </source>
</reference>
<dbReference type="InterPro" id="IPR050523">
    <property type="entry name" value="AKR_Detox_Biosynth"/>
</dbReference>
<sequence length="321" mass="35090">MTASTPSRELGRSGIHVPLITFGGNVFGWTIDEPTSFNLLDALVDQGLNFIDTADVYSVWADGNQGGESETIIGNWLKKSGQRDKVIIATKVGMEMGNGGKGLAPAYIRRAVEDSLRRLNTDYIDLYQAHTDDKSTPLEDTLSTFDALIREGKVRAIGASNYETDRLAQALKISKDHQLARYETLQPEYNLYDRQHYESGLEAIAKEHGLGVISYYSLASGFLSGKYRHPEDASKSLRGKGVVDRYLNDRGIKIVEALDQVAKAHNVSSSQVALAWLIARPSVTSPIASATSVHQVAELAAATRLSLTEEDIAVLNNASQY</sequence>
<dbReference type="PANTHER" id="PTHR43364:SF6">
    <property type="entry name" value="OXIDOREDUCTASE-RELATED"/>
    <property type="match status" value="1"/>
</dbReference>
<dbReference type="Proteomes" id="UP000187280">
    <property type="component" value="Unassembled WGS sequence"/>
</dbReference>
<dbReference type="EMBL" id="FNQS01000003">
    <property type="protein sequence ID" value="SEA29389.1"/>
    <property type="molecule type" value="Genomic_DNA"/>
</dbReference>
<keyword evidence="4" id="KW-1185">Reference proteome</keyword>
<dbReference type="FunFam" id="3.20.20.100:FF:000004">
    <property type="entry name" value="Oxidoreductase, aldo/keto reductase"/>
    <property type="match status" value="1"/>
</dbReference>
<dbReference type="Pfam" id="PF00248">
    <property type="entry name" value="Aldo_ket_red"/>
    <property type="match status" value="1"/>
</dbReference>
<evidence type="ECO:0000313" key="4">
    <source>
        <dbReference type="Proteomes" id="UP000187280"/>
    </source>
</evidence>
<feature type="domain" description="NADP-dependent oxidoreductase" evidence="2">
    <location>
        <begin position="20"/>
        <end position="317"/>
    </location>
</feature>
<dbReference type="GO" id="GO:0016491">
    <property type="term" value="F:oxidoreductase activity"/>
    <property type="evidence" value="ECO:0007669"/>
    <property type="project" value="UniProtKB-KW"/>
</dbReference>
<dbReference type="InterPro" id="IPR023210">
    <property type="entry name" value="NADP_OxRdtase_dom"/>
</dbReference>
<protein>
    <submittedName>
        <fullName evidence="3">Predicted oxidoreductase</fullName>
    </submittedName>
</protein>
<dbReference type="RefSeq" id="WP_026744139.1">
    <property type="nucleotide sequence ID" value="NZ_FNQS01000003.1"/>
</dbReference>
<dbReference type="Gene3D" id="3.20.20.100">
    <property type="entry name" value="NADP-dependent oxidoreductase domain"/>
    <property type="match status" value="1"/>
</dbReference>
<keyword evidence="1" id="KW-0560">Oxidoreductase</keyword>
<organism evidence="3 4">
    <name type="scientific">Lonsdalea quercina</name>
    <dbReference type="NCBI Taxonomy" id="71657"/>
    <lineage>
        <taxon>Bacteria</taxon>
        <taxon>Pseudomonadati</taxon>
        <taxon>Pseudomonadota</taxon>
        <taxon>Gammaproteobacteria</taxon>
        <taxon>Enterobacterales</taxon>
        <taxon>Pectobacteriaceae</taxon>
        <taxon>Lonsdalea</taxon>
    </lineage>
</organism>
<proteinExistence type="predicted"/>
<dbReference type="InterPro" id="IPR036812">
    <property type="entry name" value="NAD(P)_OxRdtase_dom_sf"/>
</dbReference>
<dbReference type="CDD" id="cd19081">
    <property type="entry name" value="AKR_AKR9C1"/>
    <property type="match status" value="1"/>
</dbReference>
<dbReference type="SUPFAM" id="SSF51430">
    <property type="entry name" value="NAD(P)-linked oxidoreductase"/>
    <property type="match status" value="1"/>
</dbReference>
<evidence type="ECO:0000256" key="1">
    <source>
        <dbReference type="ARBA" id="ARBA00023002"/>
    </source>
</evidence>
<dbReference type="PANTHER" id="PTHR43364">
    <property type="entry name" value="NADH-SPECIFIC METHYLGLYOXAL REDUCTASE-RELATED"/>
    <property type="match status" value="1"/>
</dbReference>